<dbReference type="Pfam" id="PF22936">
    <property type="entry name" value="Pol_BBD"/>
    <property type="match status" value="1"/>
</dbReference>
<protein>
    <recommendedName>
        <fullName evidence="2">Retrovirus-related Pol polyprotein from transposon TNT 1-94-like beta-barrel domain-containing protein</fullName>
    </recommendedName>
</protein>
<organism evidence="3 4">
    <name type="scientific">Polytolypa hystricis (strain UAMH7299)</name>
    <dbReference type="NCBI Taxonomy" id="1447883"/>
    <lineage>
        <taxon>Eukaryota</taxon>
        <taxon>Fungi</taxon>
        <taxon>Dikarya</taxon>
        <taxon>Ascomycota</taxon>
        <taxon>Pezizomycotina</taxon>
        <taxon>Eurotiomycetes</taxon>
        <taxon>Eurotiomycetidae</taxon>
        <taxon>Onygenales</taxon>
        <taxon>Onygenales incertae sedis</taxon>
        <taxon>Polytolypa</taxon>
    </lineage>
</organism>
<dbReference type="OrthoDB" id="4187698at2759"/>
<dbReference type="STRING" id="1447883.A0A2B7XPA6"/>
<proteinExistence type="predicted"/>
<dbReference type="PANTHER" id="PTHR40628">
    <property type="entry name" value="CHROMO DOMAIN-CONTAINING PROTEIN"/>
    <property type="match status" value="1"/>
</dbReference>
<dbReference type="EMBL" id="PDNA01000146">
    <property type="protein sequence ID" value="PGH10472.1"/>
    <property type="molecule type" value="Genomic_DNA"/>
</dbReference>
<dbReference type="AlphaFoldDB" id="A0A2B7XPA6"/>
<reference evidence="3 4" key="1">
    <citation type="submission" date="2017-10" db="EMBL/GenBank/DDBJ databases">
        <title>Comparative genomics in systemic dimorphic fungi from Ajellomycetaceae.</title>
        <authorList>
            <person name="Munoz J.F."/>
            <person name="Mcewen J.G."/>
            <person name="Clay O.K."/>
            <person name="Cuomo C.A."/>
        </authorList>
    </citation>
    <scope>NUCLEOTIDE SEQUENCE [LARGE SCALE GENOMIC DNA]</scope>
    <source>
        <strain evidence="3 4">UAMH7299</strain>
    </source>
</reference>
<evidence type="ECO:0000313" key="3">
    <source>
        <dbReference type="EMBL" id="PGH10472.1"/>
    </source>
</evidence>
<dbReference type="PANTHER" id="PTHR40628:SF1">
    <property type="entry name" value="CHROMO DOMAIN-CONTAINING PROTEIN"/>
    <property type="match status" value="1"/>
</dbReference>
<dbReference type="Proteomes" id="UP000224634">
    <property type="component" value="Unassembled WGS sequence"/>
</dbReference>
<name>A0A2B7XPA6_POLH7</name>
<dbReference type="InterPro" id="IPR054722">
    <property type="entry name" value="PolX-like_BBD"/>
</dbReference>
<feature type="domain" description="Retrovirus-related Pol polyprotein from transposon TNT 1-94-like beta-barrel" evidence="2">
    <location>
        <begin position="12"/>
        <end position="88"/>
    </location>
</feature>
<sequence length="286" mass="32993">MTFTFRADLNHSGLAYIMAKDREWFKEYTLFESTMGHRYLVVDGARVAGIGTVELRTKVAPNRSGQRSHGTPILKDVLHVPAAIVNILGKPVVYFPEGNRFFKVRLSGSPVGPRLGPSALEDDGAYAFNAFWPNSERAKWEAYKAQAIRDSTAARYLPAEKKWLKENFESEFHFLIQHGLSIYKDEDREESRAIVRAMMQKFDRDEGISPDREDSEDLDDDDDDEEGEEDEEDLDGHLADYNFTERELNWIEKHYRNSMAFMFSYGLKFYDQEDCNEAKTIIKGLM</sequence>
<evidence type="ECO:0000259" key="2">
    <source>
        <dbReference type="Pfam" id="PF22936"/>
    </source>
</evidence>
<comment type="caution">
    <text evidence="3">The sequence shown here is derived from an EMBL/GenBank/DDBJ whole genome shotgun (WGS) entry which is preliminary data.</text>
</comment>
<gene>
    <name evidence="3" type="ORF">AJ80_07515</name>
</gene>
<evidence type="ECO:0000256" key="1">
    <source>
        <dbReference type="SAM" id="MobiDB-lite"/>
    </source>
</evidence>
<feature type="compositionally biased region" description="Acidic residues" evidence="1">
    <location>
        <begin position="213"/>
        <end position="234"/>
    </location>
</feature>
<keyword evidence="4" id="KW-1185">Reference proteome</keyword>
<feature type="region of interest" description="Disordered" evidence="1">
    <location>
        <begin position="205"/>
        <end position="238"/>
    </location>
</feature>
<accession>A0A2B7XPA6</accession>
<evidence type="ECO:0000313" key="4">
    <source>
        <dbReference type="Proteomes" id="UP000224634"/>
    </source>
</evidence>